<evidence type="ECO:0000256" key="1">
    <source>
        <dbReference type="SAM" id="SignalP"/>
    </source>
</evidence>
<evidence type="ECO:0000313" key="2">
    <source>
        <dbReference type="EMBL" id="GAJ29164.1"/>
    </source>
</evidence>
<dbReference type="RefSeq" id="WP_042058685.1">
    <property type="nucleotide sequence ID" value="NZ_BAND01000050.1"/>
</dbReference>
<feature type="signal peptide" evidence="1">
    <location>
        <begin position="1"/>
        <end position="21"/>
    </location>
</feature>
<dbReference type="Proteomes" id="UP000019760">
    <property type="component" value="Unassembled WGS sequence"/>
</dbReference>
<reference evidence="2 3" key="2">
    <citation type="journal article" date="2014" name="FEMS Microbiol. Lett.">
        <title>Draft genomic DNA sequence of the facultatively methylotrophic bacterium Acidomonas methanolica type strain MB58.</title>
        <authorList>
            <person name="Higashiura N."/>
            <person name="Hadano H."/>
            <person name="Hirakawa H."/>
            <person name="Matsutani M."/>
            <person name="Takabe S."/>
            <person name="Matsushita K."/>
            <person name="Azuma Y."/>
        </authorList>
    </citation>
    <scope>NUCLEOTIDE SEQUENCE [LARGE SCALE GENOMIC DNA]</scope>
    <source>
        <strain evidence="2 3">MB58</strain>
    </source>
</reference>
<dbReference type="EMBL" id="BAND01000050">
    <property type="protein sequence ID" value="GAJ29164.1"/>
    <property type="molecule type" value="Genomic_DNA"/>
</dbReference>
<gene>
    <name evidence="2" type="ORF">Amme_050_007</name>
</gene>
<dbReference type="AlphaFoldDB" id="A0A023D541"/>
<sequence length="187" mass="19830">MKGALGAVLLTLGVAAGPALADAPLVTPLTDTDVRYRIAGPGGTELGQRMRWRSEGWLQRIDPEGSASFMVTDYRAGRLSVVDTVHRVVSTMDVPLASFAPPGVPAPGQWARAGVDHVAGFECTEWNGRDSDGRTTQVCYTADGVLLQAARDGVTMLRAVAVAHDPQDSGIFAVPSGFRTLKAQEKR</sequence>
<feature type="chain" id="PRO_5030001380" description="DUF4412 domain-containing protein" evidence="1">
    <location>
        <begin position="22"/>
        <end position="187"/>
    </location>
</feature>
<organism evidence="2 3">
    <name type="scientific">Acidomonas methanolica NBRC 104435</name>
    <dbReference type="NCBI Taxonomy" id="1231351"/>
    <lineage>
        <taxon>Bacteria</taxon>
        <taxon>Pseudomonadati</taxon>
        <taxon>Pseudomonadota</taxon>
        <taxon>Alphaproteobacteria</taxon>
        <taxon>Acetobacterales</taxon>
        <taxon>Acetobacteraceae</taxon>
        <taxon>Acidomonas</taxon>
    </lineage>
</organism>
<comment type="caution">
    <text evidence="2">The sequence shown here is derived from an EMBL/GenBank/DDBJ whole genome shotgun (WGS) entry which is preliminary data.</text>
</comment>
<evidence type="ECO:0000313" key="3">
    <source>
        <dbReference type="Proteomes" id="UP000019760"/>
    </source>
</evidence>
<name>A0A023D541_ACIMT</name>
<evidence type="ECO:0008006" key="4">
    <source>
        <dbReference type="Google" id="ProtNLM"/>
    </source>
</evidence>
<dbReference type="OrthoDB" id="7282046at2"/>
<proteinExistence type="predicted"/>
<protein>
    <recommendedName>
        <fullName evidence="4">DUF4412 domain-containing protein</fullName>
    </recommendedName>
</protein>
<keyword evidence="3" id="KW-1185">Reference proteome</keyword>
<keyword evidence="1" id="KW-0732">Signal</keyword>
<accession>A0A023D541</accession>
<reference evidence="3" key="1">
    <citation type="journal article" date="2014" name="FEMS Microbiol. Lett.">
        <title>Draft Genomic DNA Sequence of the Facultatively Methylotrophic Bacterium Acidomonas methanolica type strain MB58.</title>
        <authorList>
            <person name="Higashiura N."/>
            <person name="Hadano H."/>
            <person name="Hirakawa H."/>
            <person name="Matsutani M."/>
            <person name="Takabe S."/>
            <person name="Matsushita K."/>
            <person name="Azuma Y."/>
        </authorList>
    </citation>
    <scope>NUCLEOTIDE SEQUENCE [LARGE SCALE GENOMIC DNA]</scope>
    <source>
        <strain evidence="3">MB58</strain>
    </source>
</reference>